<dbReference type="AlphaFoldDB" id="A0A0J6FSS8"/>
<dbReference type="InterPro" id="IPR014790">
    <property type="entry name" value="MutL_C"/>
</dbReference>
<dbReference type="PANTHER" id="PTHR10073:SF47">
    <property type="entry name" value="DNA MISMATCH REPAIR PROTEIN MLH3"/>
    <property type="match status" value="1"/>
</dbReference>
<feature type="compositionally biased region" description="Low complexity" evidence="2">
    <location>
        <begin position="864"/>
        <end position="874"/>
    </location>
</feature>
<organism evidence="4 5">
    <name type="scientific">Coccidioides posadasii RMSCC 3488</name>
    <dbReference type="NCBI Taxonomy" id="454284"/>
    <lineage>
        <taxon>Eukaryota</taxon>
        <taxon>Fungi</taxon>
        <taxon>Dikarya</taxon>
        <taxon>Ascomycota</taxon>
        <taxon>Pezizomycotina</taxon>
        <taxon>Eurotiomycetes</taxon>
        <taxon>Eurotiomycetidae</taxon>
        <taxon>Onygenales</taxon>
        <taxon>Onygenaceae</taxon>
        <taxon>Coccidioides</taxon>
    </lineage>
</organism>
<reference evidence="5" key="2">
    <citation type="journal article" date="2009" name="Genome Res.">
        <title>Comparative genomic analyses of the human fungal pathogens Coccidioides and their relatives.</title>
        <authorList>
            <person name="Sharpton T.J."/>
            <person name="Stajich J.E."/>
            <person name="Rounsley S.D."/>
            <person name="Gardner M.J."/>
            <person name="Wortman J.R."/>
            <person name="Jordar V.S."/>
            <person name="Maiti R."/>
            <person name="Kodira C.D."/>
            <person name="Neafsey D.E."/>
            <person name="Zeng Q."/>
            <person name="Hung C.-Y."/>
            <person name="McMahan C."/>
            <person name="Muszewska A."/>
            <person name="Grynberg M."/>
            <person name="Mandel M.A."/>
            <person name="Kellner E.M."/>
            <person name="Barker B.M."/>
            <person name="Galgiani J.N."/>
            <person name="Orbach M.J."/>
            <person name="Kirkland T.N."/>
            <person name="Cole G.T."/>
            <person name="Henn M.R."/>
            <person name="Birren B.W."/>
            <person name="Taylor J.W."/>
        </authorList>
    </citation>
    <scope>NUCLEOTIDE SEQUENCE [LARGE SCALE GENOMIC DNA]</scope>
    <source>
        <strain evidence="5">RMSCC 3488</strain>
    </source>
</reference>
<dbReference type="Proteomes" id="UP000054567">
    <property type="component" value="Unassembled WGS sequence"/>
</dbReference>
<evidence type="ECO:0000256" key="2">
    <source>
        <dbReference type="SAM" id="MobiDB-lite"/>
    </source>
</evidence>
<gene>
    <name evidence="4" type="ORF">CPAG_09717</name>
</gene>
<sequence length="995" mass="109163">MASRTPSILPLPPKVAAQIESSTSITSLNSAILGLVKNSLDADAQTVAITVDFQKGGCAVEDDGEGIPASEFEEGGGLGKLHHTSKLNSLREVYGCKGVFLPSLASLALLTVTSRHGPDSSTNSVTYHHSTTISRLCPAPPHHEFASEHGTKVTVTNLFGNLPVRVKHRALTLQKDEEIDREWDDLKRLLTGLLIASTKMPKVILEDVARSRKLILRGRKERPGNLRQPTSYPGDSAIDLAQIRSVLSQAGYITSTDPASWVTASARASGIFVQSAISLTPSPTKQAQFISFGINPLNQQFNANVLYDEVNRLFAASSFGSEDSSTPEIAEELRGLNLKDSQRGRDTPVEKRHKARAKGVNRWPVFYIRINLTGQDTLTGEQNGPLSSEKSLEGILNVLVAMIRRFLEQYHFSRPRNLRGEKRTRDLSALATVEERLGKRPRSCAVIPSSSCSVVAEPIPSVHEEFLNSRVKLPNYAGSSTASPGYPKGDFTNWTRVKVGSNKNVQEQIRSELAQERRIPTETLNRRPENELQEGLRPLSSLSAPVSMQSRPSSRSPTCATPKIQSEEQAPFSIDGEADSLQQGPRDNIIQWTDPLTKEALNINERTGQTLPTNGSKRIPFRSISLSSRQPRTYRADGSRPSSPTPWIDCVLQKWKNPVFGPFERPIPSIRPATPNQLEQENTGLSRVLPIAADFENACSSSFTGRLTKSGLTNAQIVAQVDNKFILLRMIESLGDKSGFQRILVLVDQHAADERIRVERLFDELCGSSPSHTVDTTPLPEPILFKVSSEEARLFESRTDYFASWGCSYSTSRDKSFPHATVEVTTLPTLIFERCRAEPKLAIDLLRSEIWARKDDKTTSKPKVASAASASAEEVGGGETTSAPHWPHSISHCPRGIIDLLNSRACRSAIMFNDKLSKKECKELISTLAKCVFPFHCAHGRPSMVPTMSLGYVDGDHAGSGGNDGVTFGGFGCDPRKEEVGFAKAFGDWEKVLTQ</sequence>
<name>A0A0J6FSS8_COCPO</name>
<protein>
    <submittedName>
        <fullName evidence="4">DNA mismatch repair protein</fullName>
    </submittedName>
</protein>
<dbReference type="OrthoDB" id="429932at2759"/>
<dbReference type="GO" id="GO:0005524">
    <property type="term" value="F:ATP binding"/>
    <property type="evidence" value="ECO:0007669"/>
    <property type="project" value="InterPro"/>
</dbReference>
<dbReference type="InterPro" id="IPR037198">
    <property type="entry name" value="MutL_C_sf"/>
</dbReference>
<evidence type="ECO:0000313" key="4">
    <source>
        <dbReference type="EMBL" id="KMM73428.1"/>
    </source>
</evidence>
<comment type="similarity">
    <text evidence="1">Belongs to the DNA mismatch repair MutL/HexB family.</text>
</comment>
<dbReference type="InterPro" id="IPR038973">
    <property type="entry name" value="MutL/Mlh/Pms-like"/>
</dbReference>
<dbReference type="Gene3D" id="3.30.1540.20">
    <property type="entry name" value="MutL, C-terminal domain, dimerisation subdomain"/>
    <property type="match status" value="1"/>
</dbReference>
<feature type="region of interest" description="Disordered" evidence="2">
    <location>
        <begin position="862"/>
        <end position="886"/>
    </location>
</feature>
<dbReference type="SUPFAM" id="SSF118116">
    <property type="entry name" value="DNA mismatch repair protein MutL"/>
    <property type="match status" value="2"/>
</dbReference>
<evidence type="ECO:0000313" key="5">
    <source>
        <dbReference type="Proteomes" id="UP000054567"/>
    </source>
</evidence>
<dbReference type="SUPFAM" id="SSF55874">
    <property type="entry name" value="ATPase domain of HSP90 chaperone/DNA topoisomerase II/histidine kinase"/>
    <property type="match status" value="1"/>
</dbReference>
<feature type="compositionally biased region" description="Basic and acidic residues" evidence="2">
    <location>
        <begin position="509"/>
        <end position="530"/>
    </location>
</feature>
<dbReference type="InterPro" id="IPR042121">
    <property type="entry name" value="MutL_C_regsub"/>
</dbReference>
<dbReference type="GO" id="GO:0006298">
    <property type="term" value="P:mismatch repair"/>
    <property type="evidence" value="ECO:0007669"/>
    <property type="project" value="InterPro"/>
</dbReference>
<dbReference type="GO" id="GO:0140664">
    <property type="term" value="F:ATP-dependent DNA damage sensor activity"/>
    <property type="evidence" value="ECO:0007669"/>
    <property type="project" value="InterPro"/>
</dbReference>
<accession>A0A0J6FSS8</accession>
<evidence type="ECO:0000256" key="1">
    <source>
        <dbReference type="ARBA" id="ARBA00006082"/>
    </source>
</evidence>
<dbReference type="Gene3D" id="3.30.1370.100">
    <property type="entry name" value="MutL, C-terminal domain, regulatory subdomain"/>
    <property type="match status" value="1"/>
</dbReference>
<dbReference type="GO" id="GO:0016887">
    <property type="term" value="F:ATP hydrolysis activity"/>
    <property type="evidence" value="ECO:0007669"/>
    <property type="project" value="InterPro"/>
</dbReference>
<reference evidence="4 5" key="1">
    <citation type="submission" date="2007-06" db="EMBL/GenBank/DDBJ databases">
        <title>The Genome Sequence of Coccidioides posadasii RMSCC_3488.</title>
        <authorList>
            <consortium name="Coccidioides Genome Resources Consortium"/>
            <consortium name="The Broad Institute Genome Sequencing Platform"/>
            <person name="Henn M.R."/>
            <person name="Sykes S."/>
            <person name="Young S."/>
            <person name="Jaffe D."/>
            <person name="Berlin A."/>
            <person name="Alvarez P."/>
            <person name="Butler J."/>
            <person name="Gnerre S."/>
            <person name="Grabherr M."/>
            <person name="Mauceli E."/>
            <person name="Brockman W."/>
            <person name="Kodira C."/>
            <person name="Alvarado L."/>
            <person name="Zeng Q."/>
            <person name="Crawford M."/>
            <person name="Antoine C."/>
            <person name="Devon K."/>
            <person name="Galgiani J."/>
            <person name="Orsborn K."/>
            <person name="Lewis M.L."/>
            <person name="Nusbaum C."/>
            <person name="Galagan J."/>
            <person name="Birren B."/>
        </authorList>
    </citation>
    <scope>NUCLEOTIDE SEQUENCE [LARGE SCALE GENOMIC DNA]</scope>
    <source>
        <strain evidence="4 5">RMSCC 3488</strain>
    </source>
</reference>
<dbReference type="SMART" id="SM00853">
    <property type="entry name" value="MutL_C"/>
    <property type="match status" value="1"/>
</dbReference>
<feature type="domain" description="MutL C-terminal dimerisation" evidence="3">
    <location>
        <begin position="717"/>
        <end position="916"/>
    </location>
</feature>
<dbReference type="Pfam" id="PF08676">
    <property type="entry name" value="MutL_C"/>
    <property type="match status" value="1"/>
</dbReference>
<dbReference type="InterPro" id="IPR036890">
    <property type="entry name" value="HATPase_C_sf"/>
</dbReference>
<dbReference type="Gene3D" id="3.30.565.10">
    <property type="entry name" value="Histidine kinase-like ATPase, C-terminal domain"/>
    <property type="match status" value="1"/>
</dbReference>
<dbReference type="Pfam" id="PF13589">
    <property type="entry name" value="HATPase_c_3"/>
    <property type="match status" value="1"/>
</dbReference>
<dbReference type="PANTHER" id="PTHR10073">
    <property type="entry name" value="DNA MISMATCH REPAIR PROTEIN MLH, PMS, MUTL"/>
    <property type="match status" value="1"/>
</dbReference>
<evidence type="ECO:0000259" key="3">
    <source>
        <dbReference type="SMART" id="SM00853"/>
    </source>
</evidence>
<proteinExistence type="inferred from homology"/>
<reference evidence="5" key="3">
    <citation type="journal article" date="2010" name="Genome Res.">
        <title>Population genomic sequencing of Coccidioides fungi reveals recent hybridization and transposon control.</title>
        <authorList>
            <person name="Neafsey D.E."/>
            <person name="Barker B.M."/>
            <person name="Sharpton T.J."/>
            <person name="Stajich J.E."/>
            <person name="Park D.J."/>
            <person name="Whiston E."/>
            <person name="Hung C.-Y."/>
            <person name="McMahan C."/>
            <person name="White J."/>
            <person name="Sykes S."/>
            <person name="Heiman D."/>
            <person name="Young S."/>
            <person name="Zeng Q."/>
            <person name="Abouelleil A."/>
            <person name="Aftuck L."/>
            <person name="Bessette D."/>
            <person name="Brown A."/>
            <person name="FitzGerald M."/>
            <person name="Lui A."/>
            <person name="Macdonald J.P."/>
            <person name="Priest M."/>
            <person name="Orbach M.J."/>
            <person name="Galgiani J.N."/>
            <person name="Kirkland T.N."/>
            <person name="Cole G.T."/>
            <person name="Birren B.W."/>
            <person name="Henn M.R."/>
            <person name="Taylor J.W."/>
            <person name="Rounsley S.D."/>
        </authorList>
    </citation>
    <scope>NUCLEOTIDE SEQUENCE [LARGE SCALE GENOMIC DNA]</scope>
    <source>
        <strain evidence="5">RMSCC 3488</strain>
    </source>
</reference>
<feature type="compositionally biased region" description="Polar residues" evidence="2">
    <location>
        <begin position="540"/>
        <end position="568"/>
    </location>
</feature>
<dbReference type="VEuPathDB" id="FungiDB:CPAG_09717"/>
<dbReference type="GO" id="GO:0032300">
    <property type="term" value="C:mismatch repair complex"/>
    <property type="evidence" value="ECO:0007669"/>
    <property type="project" value="InterPro"/>
</dbReference>
<feature type="region of interest" description="Disordered" evidence="2">
    <location>
        <begin position="508"/>
        <end position="571"/>
    </location>
</feature>
<dbReference type="InterPro" id="IPR042120">
    <property type="entry name" value="MutL_C_dimsub"/>
</dbReference>
<dbReference type="EMBL" id="DS268114">
    <property type="protein sequence ID" value="KMM73428.1"/>
    <property type="molecule type" value="Genomic_DNA"/>
</dbReference>